<dbReference type="Proteomes" id="UP001479290">
    <property type="component" value="Unassembled WGS sequence"/>
</dbReference>
<sequence length="174" mass="19463">MKKIWSKKRFQRAGHSSWTFGRFTHVFRLCRKQSNDSNSTEDESAEPQVSMEMKEQFMPPQGEAINSQPTGRGRAMLSHIPSDGLVVEREMRTLGSRAPGLEDPLSPGRQANAGCVESPPVRHLGIEALARASQISVYYVAVGSEESMSLASDYYGSVLSLYRRRTFSIYSVQE</sequence>
<dbReference type="EMBL" id="JAWDJR010000006">
    <property type="protein sequence ID" value="KAK9972798.1"/>
    <property type="molecule type" value="Genomic_DNA"/>
</dbReference>
<keyword evidence="3" id="KW-1185">Reference proteome</keyword>
<evidence type="ECO:0000313" key="2">
    <source>
        <dbReference type="EMBL" id="KAK9972798.1"/>
    </source>
</evidence>
<feature type="region of interest" description="Disordered" evidence="1">
    <location>
        <begin position="58"/>
        <end position="77"/>
    </location>
</feature>
<name>A0AAW2AIA2_CULAL</name>
<reference evidence="2 3" key="1">
    <citation type="submission" date="2024-05" db="EMBL/GenBank/DDBJ databases">
        <title>A high-quality chromosomal-level genome assembly of Topmouth culter (Culter alburnus).</title>
        <authorList>
            <person name="Zhao H."/>
        </authorList>
    </citation>
    <scope>NUCLEOTIDE SEQUENCE [LARGE SCALE GENOMIC DNA]</scope>
    <source>
        <strain evidence="2">CATC2023</strain>
        <tissue evidence="2">Muscle</tissue>
    </source>
</reference>
<dbReference type="AlphaFoldDB" id="A0AAW2AIA2"/>
<evidence type="ECO:0000313" key="3">
    <source>
        <dbReference type="Proteomes" id="UP001479290"/>
    </source>
</evidence>
<evidence type="ECO:0000256" key="1">
    <source>
        <dbReference type="SAM" id="MobiDB-lite"/>
    </source>
</evidence>
<accession>A0AAW2AIA2</accession>
<organism evidence="2 3">
    <name type="scientific">Culter alburnus</name>
    <name type="common">Topmouth culter</name>
    <dbReference type="NCBI Taxonomy" id="194366"/>
    <lineage>
        <taxon>Eukaryota</taxon>
        <taxon>Metazoa</taxon>
        <taxon>Chordata</taxon>
        <taxon>Craniata</taxon>
        <taxon>Vertebrata</taxon>
        <taxon>Euteleostomi</taxon>
        <taxon>Actinopterygii</taxon>
        <taxon>Neopterygii</taxon>
        <taxon>Teleostei</taxon>
        <taxon>Ostariophysi</taxon>
        <taxon>Cypriniformes</taxon>
        <taxon>Xenocyprididae</taxon>
        <taxon>Xenocypridinae</taxon>
        <taxon>Culter</taxon>
    </lineage>
</organism>
<comment type="caution">
    <text evidence="2">The sequence shown here is derived from an EMBL/GenBank/DDBJ whole genome shotgun (WGS) entry which is preliminary data.</text>
</comment>
<protein>
    <submittedName>
        <fullName evidence="2">Uncharacterized protein</fullName>
    </submittedName>
</protein>
<proteinExistence type="predicted"/>
<gene>
    <name evidence="2" type="ORF">ABG768_023562</name>
</gene>